<dbReference type="AlphaFoldDB" id="A0A480B9M8"/>
<comment type="caution">
    <text evidence="2">The sequence shown here is derived from an EMBL/GenBank/DDBJ whole genome shotgun (WGS) entry which is preliminary data.</text>
</comment>
<evidence type="ECO:0000313" key="2">
    <source>
        <dbReference type="EMBL" id="GCL68927.1"/>
    </source>
</evidence>
<keyword evidence="1" id="KW-1133">Transmembrane helix</keyword>
<evidence type="ECO:0000256" key="1">
    <source>
        <dbReference type="SAM" id="Phobius"/>
    </source>
</evidence>
<accession>A0A480B9M8</accession>
<keyword evidence="1" id="KW-0472">Membrane</keyword>
<dbReference type="EMBL" id="BJCR01000018">
    <property type="protein sequence ID" value="GCL68927.1"/>
    <property type="molecule type" value="Genomic_DNA"/>
</dbReference>
<feature type="transmembrane region" description="Helical" evidence="1">
    <location>
        <begin position="6"/>
        <end position="39"/>
    </location>
</feature>
<sequence>MNIGIVLFIIGVILYIIGNIADAGILYVVATFVLAFSLIFK</sequence>
<dbReference type="RefSeq" id="WP_255324118.1">
    <property type="nucleotide sequence ID" value="NZ_BJCR01000018.1"/>
</dbReference>
<keyword evidence="3" id="KW-1185">Reference proteome</keyword>
<dbReference type="Proteomes" id="UP000303581">
    <property type="component" value="Unassembled WGS sequence"/>
</dbReference>
<keyword evidence="1" id="KW-0812">Transmembrane</keyword>
<name>A0A480B9M8_9FIRM</name>
<protein>
    <submittedName>
        <fullName evidence="2">Uncharacterized protein</fullName>
    </submittedName>
</protein>
<gene>
    <name evidence="2" type="ORF">PAGU1579_06960</name>
</gene>
<reference evidence="2 3" key="1">
    <citation type="submission" date="2019-03" db="EMBL/GenBank/DDBJ databases">
        <title>Draft genome sequences of two Veillonella tobetsuensis clinical isolates from intraoperative bronchial fluids of elderly patients with pulmonary carcinoma.</title>
        <authorList>
            <person name="Akiyama T."/>
        </authorList>
    </citation>
    <scope>NUCLEOTIDE SEQUENCE [LARGE SCALE GENOMIC DNA]</scope>
    <source>
        <strain evidence="2 3">PAGU 1579</strain>
    </source>
</reference>
<evidence type="ECO:0000313" key="3">
    <source>
        <dbReference type="Proteomes" id="UP000303581"/>
    </source>
</evidence>
<organism evidence="2 3">
    <name type="scientific">Veillonella tobetsuensis</name>
    <dbReference type="NCBI Taxonomy" id="1110546"/>
    <lineage>
        <taxon>Bacteria</taxon>
        <taxon>Bacillati</taxon>
        <taxon>Bacillota</taxon>
        <taxon>Negativicutes</taxon>
        <taxon>Veillonellales</taxon>
        <taxon>Veillonellaceae</taxon>
        <taxon>Veillonella</taxon>
    </lineage>
</organism>
<proteinExistence type="predicted"/>